<feature type="domain" description="C2H2-type" evidence="7">
    <location>
        <begin position="179"/>
        <end position="201"/>
    </location>
</feature>
<keyword evidence="4" id="KW-0862">Zinc</keyword>
<organism evidence="8 9">
    <name type="scientific">Strigamia maritima</name>
    <name type="common">European centipede</name>
    <name type="synonym">Geophilus maritimus</name>
    <dbReference type="NCBI Taxonomy" id="126957"/>
    <lineage>
        <taxon>Eukaryota</taxon>
        <taxon>Metazoa</taxon>
        <taxon>Ecdysozoa</taxon>
        <taxon>Arthropoda</taxon>
        <taxon>Myriapoda</taxon>
        <taxon>Chilopoda</taxon>
        <taxon>Pleurostigmophora</taxon>
        <taxon>Geophilomorpha</taxon>
        <taxon>Linotaeniidae</taxon>
        <taxon>Strigamia</taxon>
    </lineage>
</organism>
<dbReference type="PANTHER" id="PTHR24379">
    <property type="entry name" value="KRAB AND ZINC FINGER DOMAIN-CONTAINING"/>
    <property type="match status" value="1"/>
</dbReference>
<dbReference type="InterPro" id="IPR036236">
    <property type="entry name" value="Znf_C2H2_sf"/>
</dbReference>
<name>T1IP24_STRMM</name>
<feature type="domain" description="C2H2-type" evidence="7">
    <location>
        <begin position="325"/>
        <end position="347"/>
    </location>
</feature>
<dbReference type="EnsemblMetazoa" id="SMAR002766-RA">
    <property type="protein sequence ID" value="SMAR002766-PA"/>
    <property type="gene ID" value="SMAR002766"/>
</dbReference>
<evidence type="ECO:0000256" key="2">
    <source>
        <dbReference type="ARBA" id="ARBA00022737"/>
    </source>
</evidence>
<feature type="domain" description="C2H2-type" evidence="7">
    <location>
        <begin position="115"/>
        <end position="142"/>
    </location>
</feature>
<evidence type="ECO:0000256" key="4">
    <source>
        <dbReference type="ARBA" id="ARBA00022833"/>
    </source>
</evidence>
<dbReference type="PANTHER" id="PTHR24379:SF121">
    <property type="entry name" value="C2H2-TYPE DOMAIN-CONTAINING PROTEIN"/>
    <property type="match status" value="1"/>
</dbReference>
<dbReference type="SMART" id="SM00355">
    <property type="entry name" value="ZnF_C2H2"/>
    <property type="match status" value="10"/>
</dbReference>
<dbReference type="PROSITE" id="PS00028">
    <property type="entry name" value="ZINC_FINGER_C2H2_1"/>
    <property type="match status" value="7"/>
</dbReference>
<feature type="transmembrane region" description="Helical" evidence="6">
    <location>
        <begin position="93"/>
        <end position="112"/>
    </location>
</feature>
<keyword evidence="6" id="KW-0812">Transmembrane</keyword>
<dbReference type="PhylomeDB" id="T1IP24"/>
<dbReference type="SUPFAM" id="SSF57667">
    <property type="entry name" value="beta-beta-alpha zinc fingers"/>
    <property type="match status" value="5"/>
</dbReference>
<evidence type="ECO:0000313" key="8">
    <source>
        <dbReference type="EnsemblMetazoa" id="SMAR002766-PA"/>
    </source>
</evidence>
<keyword evidence="3 5" id="KW-0863">Zinc-finger</keyword>
<dbReference type="Pfam" id="PF13912">
    <property type="entry name" value="zf-C2H2_6"/>
    <property type="match status" value="1"/>
</dbReference>
<proteinExistence type="predicted"/>
<dbReference type="Gene3D" id="3.30.160.60">
    <property type="entry name" value="Classic Zinc Finger"/>
    <property type="match status" value="5"/>
</dbReference>
<keyword evidence="1" id="KW-0479">Metal-binding</keyword>
<dbReference type="OMA" id="HIEWHEN"/>
<dbReference type="GO" id="GO:0008270">
    <property type="term" value="F:zinc ion binding"/>
    <property type="evidence" value="ECO:0007669"/>
    <property type="project" value="UniProtKB-KW"/>
</dbReference>
<evidence type="ECO:0000256" key="5">
    <source>
        <dbReference type="PROSITE-ProRule" id="PRU00042"/>
    </source>
</evidence>
<reference evidence="9" key="1">
    <citation type="submission" date="2011-05" db="EMBL/GenBank/DDBJ databases">
        <authorList>
            <person name="Richards S.R."/>
            <person name="Qu J."/>
            <person name="Jiang H."/>
            <person name="Jhangiani S.N."/>
            <person name="Agravi P."/>
            <person name="Goodspeed R."/>
            <person name="Gross S."/>
            <person name="Mandapat C."/>
            <person name="Jackson L."/>
            <person name="Mathew T."/>
            <person name="Pu L."/>
            <person name="Thornton R."/>
            <person name="Saada N."/>
            <person name="Wilczek-Boney K.B."/>
            <person name="Lee S."/>
            <person name="Kovar C."/>
            <person name="Wu Y."/>
            <person name="Scherer S.E."/>
            <person name="Worley K.C."/>
            <person name="Muzny D.M."/>
            <person name="Gibbs R."/>
        </authorList>
    </citation>
    <scope>NUCLEOTIDE SEQUENCE</scope>
    <source>
        <strain evidence="9">Brora</strain>
    </source>
</reference>
<reference evidence="8" key="2">
    <citation type="submission" date="2015-02" db="UniProtKB">
        <authorList>
            <consortium name="EnsemblMetazoa"/>
        </authorList>
    </citation>
    <scope>IDENTIFICATION</scope>
</reference>
<dbReference type="HOGENOM" id="CLU_002678_0_2_1"/>
<dbReference type="eggNOG" id="KOG1721">
    <property type="taxonomic scope" value="Eukaryota"/>
</dbReference>
<protein>
    <recommendedName>
        <fullName evidence="7">C2H2-type domain-containing protein</fullName>
    </recommendedName>
</protein>
<dbReference type="Pfam" id="PF00096">
    <property type="entry name" value="zf-C2H2"/>
    <property type="match status" value="6"/>
</dbReference>
<feature type="domain" description="C2H2-type" evidence="7">
    <location>
        <begin position="205"/>
        <end position="232"/>
    </location>
</feature>
<evidence type="ECO:0000256" key="1">
    <source>
        <dbReference type="ARBA" id="ARBA00022723"/>
    </source>
</evidence>
<evidence type="ECO:0000313" key="9">
    <source>
        <dbReference type="Proteomes" id="UP000014500"/>
    </source>
</evidence>
<keyword evidence="6" id="KW-0472">Membrane</keyword>
<dbReference type="AlphaFoldDB" id="T1IP24"/>
<keyword evidence="2" id="KW-0677">Repeat</keyword>
<dbReference type="STRING" id="126957.T1IP24"/>
<dbReference type="InterPro" id="IPR013087">
    <property type="entry name" value="Znf_C2H2_type"/>
</dbReference>
<feature type="domain" description="C2H2-type" evidence="7">
    <location>
        <begin position="141"/>
        <end position="168"/>
    </location>
</feature>
<accession>T1IP24</accession>
<sequence>MEPVFRLNIGIEIFSKSVFCFVSDTGVQHYSCNQCPKMFKSLAALSAHNNIHLGKYKCLECGLCCACNAVLRRHMLTHNFGCAICKCSFRNRIFFGILCFFSFIAGFFGFPLRRYKCPLCPRTYGSVDALNGHRNIHLERYKCLICGLCCVSNSSLLKHKQTHEKKLQNRTNSYDGAGVTCPVCFKVYRHKASLTLHMNVHLQRFKCPHCGYCARTPFDLTEHIETHENLKYAFTLSVSSAVNHTTFFVKRLRCSICSKVYRNKPTMRLHMNVHEKKYQCPFCGYCSRTQFNLQEHIAFLLLCVLSNEYISELPILTCHVCDPVYGCIVCFKQFKSKESLRRHENIHLKRFKCPHCVFDKYFRTAYHLQRHISGHTKDIYND</sequence>
<dbReference type="PROSITE" id="PS50157">
    <property type="entry name" value="ZINC_FINGER_C2H2_2"/>
    <property type="match status" value="7"/>
</dbReference>
<keyword evidence="9" id="KW-1185">Reference proteome</keyword>
<dbReference type="EMBL" id="JH431237">
    <property type="status" value="NOT_ANNOTATED_CDS"/>
    <property type="molecule type" value="Genomic_DNA"/>
</dbReference>
<dbReference type="Proteomes" id="UP000014500">
    <property type="component" value="Unassembled WGS sequence"/>
</dbReference>
<evidence type="ECO:0000256" key="3">
    <source>
        <dbReference type="ARBA" id="ARBA00022771"/>
    </source>
</evidence>
<keyword evidence="6" id="KW-1133">Transmembrane helix</keyword>
<evidence type="ECO:0000259" key="7">
    <source>
        <dbReference type="PROSITE" id="PS50157"/>
    </source>
</evidence>
<feature type="domain" description="C2H2-type" evidence="7">
    <location>
        <begin position="252"/>
        <end position="279"/>
    </location>
</feature>
<feature type="domain" description="C2H2-type" evidence="7">
    <location>
        <begin position="30"/>
        <end position="57"/>
    </location>
</feature>
<evidence type="ECO:0000256" key="6">
    <source>
        <dbReference type="SAM" id="Phobius"/>
    </source>
</evidence>